<evidence type="ECO:0000313" key="3">
    <source>
        <dbReference type="Proteomes" id="UP001302367"/>
    </source>
</evidence>
<keyword evidence="3" id="KW-1185">Reference proteome</keyword>
<dbReference type="Proteomes" id="UP001302367">
    <property type="component" value="Chromosome 7"/>
</dbReference>
<accession>A0ABZ0P3E0</accession>
<dbReference type="RefSeq" id="XP_065459421.1">
    <property type="nucleotide sequence ID" value="XM_065603349.1"/>
</dbReference>
<sequence>MSDSARQELLQQAKKDAQTALTKFENVEKEARKKWLSDVKYRITDKSFLPWTVTNYYAYGPAKEQYKEADAKYRYIYSEVDSAAAKKEHDAREEADFHKDLAQRKKDDEALKDPDSIKDEDTN</sequence>
<dbReference type="GeneID" id="90644698"/>
<protein>
    <submittedName>
        <fullName evidence="2">Uncharacterized protein</fullName>
    </submittedName>
</protein>
<feature type="region of interest" description="Disordered" evidence="1">
    <location>
        <begin position="87"/>
        <end position="123"/>
    </location>
</feature>
<reference evidence="2 3" key="1">
    <citation type="submission" date="2023-09" db="EMBL/GenBank/DDBJ databases">
        <title>Complete-Gapless Cercospora beticola genome.</title>
        <authorList>
            <person name="Wyatt N.A."/>
            <person name="Spanner R.E."/>
            <person name="Bolton M.D."/>
        </authorList>
    </citation>
    <scope>NUCLEOTIDE SEQUENCE [LARGE SCALE GENOMIC DNA]</scope>
    <source>
        <strain evidence="2">Cb09-40</strain>
    </source>
</reference>
<evidence type="ECO:0000256" key="1">
    <source>
        <dbReference type="SAM" id="MobiDB-lite"/>
    </source>
</evidence>
<proteinExistence type="predicted"/>
<gene>
    <name evidence="2" type="ORF">RHO25_011024</name>
</gene>
<evidence type="ECO:0000313" key="2">
    <source>
        <dbReference type="EMBL" id="WPB06367.1"/>
    </source>
</evidence>
<name>A0ABZ0P3E0_CERBT</name>
<organism evidence="2 3">
    <name type="scientific">Cercospora beticola</name>
    <name type="common">Sugarbeet leaf spot fungus</name>
    <dbReference type="NCBI Taxonomy" id="122368"/>
    <lineage>
        <taxon>Eukaryota</taxon>
        <taxon>Fungi</taxon>
        <taxon>Dikarya</taxon>
        <taxon>Ascomycota</taxon>
        <taxon>Pezizomycotina</taxon>
        <taxon>Dothideomycetes</taxon>
        <taxon>Dothideomycetidae</taxon>
        <taxon>Mycosphaerellales</taxon>
        <taxon>Mycosphaerellaceae</taxon>
        <taxon>Cercospora</taxon>
    </lineage>
</organism>
<dbReference type="EMBL" id="CP134190">
    <property type="protein sequence ID" value="WPB06367.1"/>
    <property type="molecule type" value="Genomic_DNA"/>
</dbReference>